<sequence length="124" mass="14039">MSYTLGTAAKATGKSKTTIQRAIAKGTISAHKEKNGRYSIDPSELHRVFPMVSTDTVAQPSQVDTLRPPDETPLQVKVEALEAMLEREREALTEMRSDRDAWKQQATALLSAPESKRRRWWPFR</sequence>
<accession>A0A0F9MQW6</accession>
<evidence type="ECO:0000313" key="3">
    <source>
        <dbReference type="EMBL" id="KKM79115.1"/>
    </source>
</evidence>
<organism evidence="3">
    <name type="scientific">marine sediment metagenome</name>
    <dbReference type="NCBI Taxonomy" id="412755"/>
    <lineage>
        <taxon>unclassified sequences</taxon>
        <taxon>metagenomes</taxon>
        <taxon>ecological metagenomes</taxon>
    </lineage>
</organism>
<reference evidence="3" key="1">
    <citation type="journal article" date="2015" name="Nature">
        <title>Complex archaea that bridge the gap between prokaryotes and eukaryotes.</title>
        <authorList>
            <person name="Spang A."/>
            <person name="Saw J.H."/>
            <person name="Jorgensen S.L."/>
            <person name="Zaremba-Niedzwiedzka K."/>
            <person name="Martijn J."/>
            <person name="Lind A.E."/>
            <person name="van Eijk R."/>
            <person name="Schleper C."/>
            <person name="Guy L."/>
            <person name="Ettema T.J."/>
        </authorList>
    </citation>
    <scope>NUCLEOTIDE SEQUENCE</scope>
</reference>
<keyword evidence="1" id="KW-0175">Coiled coil</keyword>
<proteinExistence type="predicted"/>
<name>A0A0F9MQW6_9ZZZZ</name>
<evidence type="ECO:0000256" key="1">
    <source>
        <dbReference type="SAM" id="Coils"/>
    </source>
</evidence>
<gene>
    <name evidence="3" type="ORF">LCGC14_1353120</name>
</gene>
<comment type="caution">
    <text evidence="3">The sequence shown here is derived from an EMBL/GenBank/DDBJ whole genome shotgun (WGS) entry which is preliminary data.</text>
</comment>
<feature type="coiled-coil region" evidence="1">
    <location>
        <begin position="78"/>
        <end position="105"/>
    </location>
</feature>
<dbReference type="EMBL" id="LAZR01008382">
    <property type="protein sequence ID" value="KKM79115.1"/>
    <property type="molecule type" value="Genomic_DNA"/>
</dbReference>
<feature type="domain" description="Helix-turn-helix" evidence="2">
    <location>
        <begin position="3"/>
        <end position="47"/>
    </location>
</feature>
<dbReference type="AlphaFoldDB" id="A0A0F9MQW6"/>
<evidence type="ECO:0000259" key="2">
    <source>
        <dbReference type="Pfam" id="PF12728"/>
    </source>
</evidence>
<dbReference type="Pfam" id="PF12728">
    <property type="entry name" value="HTH_17"/>
    <property type="match status" value="1"/>
</dbReference>
<protein>
    <recommendedName>
        <fullName evidence="2">Helix-turn-helix domain-containing protein</fullName>
    </recommendedName>
</protein>
<dbReference type="InterPro" id="IPR041657">
    <property type="entry name" value="HTH_17"/>
</dbReference>